<dbReference type="RefSeq" id="WP_185800725.1">
    <property type="nucleotide sequence ID" value="NZ_JACJVJ010000001.1"/>
</dbReference>
<comment type="caution">
    <text evidence="1">The sequence shown here is derived from an EMBL/GenBank/DDBJ whole genome shotgun (WGS) entry which is preliminary data.</text>
</comment>
<gene>
    <name evidence="1" type="ORF">H6P80_07800</name>
</gene>
<accession>A0A842HYL6</accession>
<proteinExistence type="predicted"/>
<sequence length="107" mass="11572">MAILVPLLILLQGTTDLQAEAAAQNDALNQCIEREVRGADADLQGDALASYVTDACAEERMTLRSTAIALMTGAGRQQESAESFFDTNYARHLGELLIEIQADMEGR</sequence>
<evidence type="ECO:0000313" key="1">
    <source>
        <dbReference type="EMBL" id="MBC2777523.1"/>
    </source>
</evidence>
<reference evidence="1 2" key="1">
    <citation type="submission" date="2020-08" db="EMBL/GenBank/DDBJ databases">
        <title>Draft genome sequence of Parasphingopyxis sp. GrpM-11.</title>
        <authorList>
            <person name="Oh J."/>
            <person name="Roh D.-H."/>
        </authorList>
    </citation>
    <scope>NUCLEOTIDE SEQUENCE [LARGE SCALE GENOMIC DNA]</scope>
    <source>
        <strain evidence="1 2">GrpM-11</strain>
    </source>
</reference>
<dbReference type="Proteomes" id="UP000564378">
    <property type="component" value="Unassembled WGS sequence"/>
</dbReference>
<keyword evidence="2" id="KW-1185">Reference proteome</keyword>
<evidence type="ECO:0000313" key="2">
    <source>
        <dbReference type="Proteomes" id="UP000564378"/>
    </source>
</evidence>
<name>A0A842HYL6_9SPHN</name>
<dbReference type="AlphaFoldDB" id="A0A842HYL6"/>
<organism evidence="1 2">
    <name type="scientific">Parasphingopyxis marina</name>
    <dbReference type="NCBI Taxonomy" id="2761622"/>
    <lineage>
        <taxon>Bacteria</taxon>
        <taxon>Pseudomonadati</taxon>
        <taxon>Pseudomonadota</taxon>
        <taxon>Alphaproteobacteria</taxon>
        <taxon>Sphingomonadales</taxon>
        <taxon>Sphingomonadaceae</taxon>
        <taxon>Parasphingopyxis</taxon>
    </lineage>
</organism>
<protein>
    <submittedName>
        <fullName evidence="1">Uncharacterized protein</fullName>
    </submittedName>
</protein>
<dbReference type="EMBL" id="JACJVJ010000001">
    <property type="protein sequence ID" value="MBC2777523.1"/>
    <property type="molecule type" value="Genomic_DNA"/>
</dbReference>